<dbReference type="SUPFAM" id="SSF53474">
    <property type="entry name" value="alpha/beta-Hydrolases"/>
    <property type="match status" value="1"/>
</dbReference>
<dbReference type="InterPro" id="IPR029058">
    <property type="entry name" value="AB_hydrolase_fold"/>
</dbReference>
<organism evidence="1">
    <name type="scientific">hydrothermal vent metagenome</name>
    <dbReference type="NCBI Taxonomy" id="652676"/>
    <lineage>
        <taxon>unclassified sequences</taxon>
        <taxon>metagenomes</taxon>
        <taxon>ecological metagenomes</taxon>
    </lineage>
</organism>
<dbReference type="EMBL" id="UOEI01000688">
    <property type="protein sequence ID" value="VAW09169.1"/>
    <property type="molecule type" value="Genomic_DNA"/>
</dbReference>
<proteinExistence type="predicted"/>
<name>A0A3B0TAP7_9ZZZZ</name>
<protein>
    <submittedName>
        <fullName evidence="1">Uncharacterized protein</fullName>
    </submittedName>
</protein>
<dbReference type="AlphaFoldDB" id="A0A3B0TAP7"/>
<reference evidence="1" key="1">
    <citation type="submission" date="2018-06" db="EMBL/GenBank/DDBJ databases">
        <authorList>
            <person name="Zhirakovskaya E."/>
        </authorList>
    </citation>
    <scope>NUCLEOTIDE SEQUENCE</scope>
</reference>
<accession>A0A3B0TAP7</accession>
<gene>
    <name evidence="1" type="ORF">MNBD_ACTINO01-416</name>
</gene>
<sequence length="343" mass="36342">MLVATLAVLSLAIPLSTPAPAGLVPGDGVGLSPTTPAISPVDLPRNPAHRRPHPYGFGLVGTLTVLGGAVVERRRRRRSGEPIYVLVHGDGGSRRDFDPLLERLGVDPSDTVAFDYRSVVQAESSTEASRTAVTGAAARELDRLIRELAETHDNIYSIHHSRGGAVGVSMIASIDDGTRPPIDGDRGAALLDPAIASGSLGGLQRFGRVSTHIPDNGGFDPIRCVDGECRDVRAHLGEAAGVEVIAIRNPDAVVTNFTASPDHLRVYDLVDDGGRSALWPAAWGWLPGFVGRVRSAHASVLDHRVVANCIKAEVRELKSCVWKGNSTGLRPVWGSGNSKNTIR</sequence>
<dbReference type="Gene3D" id="3.40.50.1820">
    <property type="entry name" value="alpha/beta hydrolase"/>
    <property type="match status" value="1"/>
</dbReference>
<evidence type="ECO:0000313" key="1">
    <source>
        <dbReference type="EMBL" id="VAW09169.1"/>
    </source>
</evidence>